<evidence type="ECO:0000313" key="1">
    <source>
        <dbReference type="EMBL" id="KAF7837425.1"/>
    </source>
</evidence>
<accession>A0A834X3J7</accession>
<dbReference type="EMBL" id="JAAIUW010000003">
    <property type="protein sequence ID" value="KAF7837425.1"/>
    <property type="molecule type" value="Genomic_DNA"/>
</dbReference>
<dbReference type="InterPro" id="IPR021916">
    <property type="entry name" value="DUF3527"/>
</dbReference>
<dbReference type="AlphaFoldDB" id="A0A834X3J7"/>
<evidence type="ECO:0000313" key="2">
    <source>
        <dbReference type="Proteomes" id="UP000634136"/>
    </source>
</evidence>
<comment type="caution">
    <text evidence="1">The sequence shown here is derived from an EMBL/GenBank/DDBJ whole genome shotgun (WGS) entry which is preliminary data.</text>
</comment>
<name>A0A834X3J7_9FABA</name>
<gene>
    <name evidence="1" type="ORF">G2W53_005907</name>
</gene>
<proteinExistence type="predicted"/>
<reference evidence="1" key="1">
    <citation type="submission" date="2020-09" db="EMBL/GenBank/DDBJ databases">
        <title>Genome-Enabled Discovery of Anthraquinone Biosynthesis in Senna tora.</title>
        <authorList>
            <person name="Kang S.-H."/>
            <person name="Pandey R.P."/>
            <person name="Lee C.-M."/>
            <person name="Sim J.-S."/>
            <person name="Jeong J.-T."/>
            <person name="Choi B.-S."/>
            <person name="Jung M."/>
            <person name="Ginzburg D."/>
            <person name="Zhao K."/>
            <person name="Won S.Y."/>
            <person name="Oh T.-J."/>
            <person name="Yu Y."/>
            <person name="Kim N.-H."/>
            <person name="Lee O.R."/>
            <person name="Lee T.-H."/>
            <person name="Bashyal P."/>
            <person name="Kim T.-S."/>
            <person name="Lee W.-H."/>
            <person name="Kawkins C."/>
            <person name="Kim C.-K."/>
            <person name="Kim J.S."/>
            <person name="Ahn B.O."/>
            <person name="Rhee S.Y."/>
            <person name="Sohng J.K."/>
        </authorList>
    </citation>
    <scope>NUCLEOTIDE SEQUENCE</scope>
    <source>
        <tissue evidence="1">Leaf</tissue>
    </source>
</reference>
<dbReference type="Pfam" id="PF12043">
    <property type="entry name" value="DUF3527"/>
    <property type="match status" value="1"/>
</dbReference>
<sequence>MENKILRLNRKKDSVHSLCKGGQLLDDDSSKFSESRQKKLIKRANSQRAIVVNIIQSQVNKAFLKDLFFRRVHGFDYGIPKHMVSVDEKYLRRCLEFIHISALKAARCNVPVNLGYTNIEILSERYADFIRGDTCDSGELLFECPKAARTGNEVTSDNAAEQWNLGTVMGSKSMINILNSRLFHQWGAADSNDNLSEAKGSICYDFMDSPSGLSISSYKLENEAPMVKCHRFGSSVNESFVSTSSMDSTCSDCLPSNSPTPSHGMLQCTWRKGSPHFVFSTNDQKEVYVAILRKIDPTDVKALDYVYLFYLKRGGQKGCKILDNDLQLVGKMNVSTTSTLCPNSHRVMETEFTLFGNNEMYTSSLTQRKNKGLSKKVSQVFRTSPSSKQKTLSKFGGLSAMVESCPQEPYALGRNDLSQANIPPNFELAAIVVKNHLPSNRPNKVGGWGLKFLNKSGVKQATLPSESCQNTGDCSATMSILIPTGLHGGPRTRNDGPSSLIDRWRSGGCCDCGGWDEGCPLTVLQRRSCEREVLSQVDMQGEWKSVDLVTQGSSNFSPTLRMVNVHDGLYLIHSQPPVSALQSLSIAVAIIHSQNPTLRPRNE</sequence>
<dbReference type="PANTHER" id="PTHR31390">
    <property type="entry name" value="EXPRESSED PROTEIN"/>
    <property type="match status" value="1"/>
</dbReference>
<protein>
    <submittedName>
        <fullName evidence="1">Uncharacterized protein</fullName>
    </submittedName>
</protein>
<keyword evidence="2" id="KW-1185">Reference proteome</keyword>
<dbReference type="OrthoDB" id="767438at2759"/>
<organism evidence="1 2">
    <name type="scientific">Senna tora</name>
    <dbReference type="NCBI Taxonomy" id="362788"/>
    <lineage>
        <taxon>Eukaryota</taxon>
        <taxon>Viridiplantae</taxon>
        <taxon>Streptophyta</taxon>
        <taxon>Embryophyta</taxon>
        <taxon>Tracheophyta</taxon>
        <taxon>Spermatophyta</taxon>
        <taxon>Magnoliopsida</taxon>
        <taxon>eudicotyledons</taxon>
        <taxon>Gunneridae</taxon>
        <taxon>Pentapetalae</taxon>
        <taxon>rosids</taxon>
        <taxon>fabids</taxon>
        <taxon>Fabales</taxon>
        <taxon>Fabaceae</taxon>
        <taxon>Caesalpinioideae</taxon>
        <taxon>Cassia clade</taxon>
        <taxon>Senna</taxon>
    </lineage>
</organism>
<dbReference type="PANTHER" id="PTHR31390:SF2">
    <property type="entry name" value="EXPRESSED PROTEIN"/>
    <property type="match status" value="1"/>
</dbReference>
<dbReference type="Proteomes" id="UP000634136">
    <property type="component" value="Unassembled WGS sequence"/>
</dbReference>